<sequence length="153" mass="16830">MSKTLENASDIELQAIIEQEKASSRPGSEFTGLSLPHVIHELAKRLVGKLTDTNISCVISCESESDVLSYEIARQLDARGVRMWEDLGRFYCDHEFKADDRALLVIVDSDRDVLVDAAKTITSNTGANLVALITLDSSISRDDIPQVSFPFAS</sequence>
<organism evidence="1 2">
    <name type="scientific">Corynebacterium pyruviciproducens</name>
    <dbReference type="NCBI Taxonomy" id="598660"/>
    <lineage>
        <taxon>Bacteria</taxon>
        <taxon>Bacillati</taxon>
        <taxon>Actinomycetota</taxon>
        <taxon>Actinomycetes</taxon>
        <taxon>Mycobacteriales</taxon>
        <taxon>Corynebacteriaceae</taxon>
        <taxon>Corynebacterium</taxon>
    </lineage>
</organism>
<dbReference type="KEGG" id="cpyr:CYJ47_12445"/>
<proteinExistence type="predicted"/>
<name>A0AAF0YV49_9CORY</name>
<dbReference type="Proteomes" id="UP000234560">
    <property type="component" value="Chromosome"/>
</dbReference>
<accession>A0AAF0YV49</accession>
<protein>
    <submittedName>
        <fullName evidence="1">Uncharacterized protein</fullName>
    </submittedName>
</protein>
<gene>
    <name evidence="1" type="ORF">CYJ47_12445</name>
</gene>
<reference evidence="1" key="1">
    <citation type="submission" date="2017-12" db="EMBL/GenBank/DDBJ databases">
        <authorList>
            <person name="Thomas-White K."/>
            <person name="Wolfe A.J."/>
        </authorList>
    </citation>
    <scope>NUCLEOTIDE SEQUENCE</scope>
    <source>
        <strain evidence="1">UMB0763</strain>
    </source>
</reference>
<dbReference type="RefSeq" id="WP_016458606.1">
    <property type="nucleotide sequence ID" value="NZ_CP136958.1"/>
</dbReference>
<reference evidence="1" key="2">
    <citation type="submission" date="2023-10" db="EMBL/GenBank/DDBJ databases">
        <authorList>
            <person name="Choi B."/>
        </authorList>
    </citation>
    <scope>NUCLEOTIDE SEQUENCE</scope>
    <source>
        <strain evidence="1">UMB0763</strain>
    </source>
</reference>
<evidence type="ECO:0000313" key="1">
    <source>
        <dbReference type="EMBL" id="WOT02038.1"/>
    </source>
</evidence>
<dbReference type="EMBL" id="CP136958">
    <property type="protein sequence ID" value="WOT02038.1"/>
    <property type="molecule type" value="Genomic_DNA"/>
</dbReference>
<evidence type="ECO:0000313" key="2">
    <source>
        <dbReference type="Proteomes" id="UP000234560"/>
    </source>
</evidence>
<dbReference type="AlphaFoldDB" id="A0AAF0YV49"/>